<feature type="compositionally biased region" description="Low complexity" evidence="1">
    <location>
        <begin position="41"/>
        <end position="90"/>
    </location>
</feature>
<dbReference type="InterPro" id="IPR018392">
    <property type="entry name" value="LysM"/>
</dbReference>
<evidence type="ECO:0000256" key="2">
    <source>
        <dbReference type="SAM" id="Phobius"/>
    </source>
</evidence>
<evidence type="ECO:0000313" key="6">
    <source>
        <dbReference type="Proteomes" id="UP000231655"/>
    </source>
</evidence>
<keyword evidence="7" id="KW-1185">Reference proteome</keyword>
<feature type="transmembrane region" description="Helical" evidence="2">
    <location>
        <begin position="7"/>
        <end position="29"/>
    </location>
</feature>
<keyword evidence="2" id="KW-0472">Membrane</keyword>
<dbReference type="Proteomes" id="UP000231702">
    <property type="component" value="Unassembled WGS sequence"/>
</dbReference>
<proteinExistence type="predicted"/>
<evidence type="ECO:0000259" key="3">
    <source>
        <dbReference type="PROSITE" id="PS51782"/>
    </source>
</evidence>
<sequence length="481" mass="48656">MGKIGGPAGIGAAGVAIVALGALAFWQGWIGPQGVSEETAEVQQAAAAPQAETQPEAQTETQPEAPSGTQAGATPETTQETPAEAAEEAPMPAPPSFDVVRVEPDGSTLVAGQAAPAWSLVVLIDGTRLEAVTVGGDGRFVTFLDLGASTEPRVLSLVMTDPEGGAEIVSDEQVILAPSPQVAAAPAAPETAPAPGPAPEAEQLAALAPEAGAEPQAEPIPTAPEAPASEAPVGEAAPGTDADPVMPEAQTLAAAPAAEGQLEAGAGAAAPEAPDTMADAAPEAAVESAAATAPASEAPAAAPTVLLSDAQGVRVLQKSGAPEVSDDVVLDAISYDEAGDVVLTGRGRPGTFVRVYLDDTPITTSRISEDGSWRSALPNVDTGIYRLRVDQVDEGGAVLSRVETPFKREDSAKVAEVLAEKPVTQVTVQPGNTLWAIARENYGDGVLYVRVFEANKALIRDPDLIYPGQVFTVPDAGPEAE</sequence>
<evidence type="ECO:0000313" key="5">
    <source>
        <dbReference type="EMBL" id="SNY56340.1"/>
    </source>
</evidence>
<protein>
    <submittedName>
        <fullName evidence="4">LysM peptidoglycan-binding domain-containing protein</fullName>
    </submittedName>
    <submittedName>
        <fullName evidence="5">Nucleoid-associated protein YgaU, contains BON and LysM domains</fullName>
    </submittedName>
</protein>
<dbReference type="InterPro" id="IPR052196">
    <property type="entry name" value="Bact_Kbp"/>
</dbReference>
<keyword evidence="2" id="KW-0812">Transmembrane</keyword>
<evidence type="ECO:0000313" key="4">
    <source>
        <dbReference type="EMBL" id="PJE27066.1"/>
    </source>
</evidence>
<feature type="compositionally biased region" description="Low complexity" evidence="1">
    <location>
        <begin position="199"/>
        <end position="238"/>
    </location>
</feature>
<dbReference type="SMART" id="SM00257">
    <property type="entry name" value="LysM"/>
    <property type="match status" value="1"/>
</dbReference>
<feature type="domain" description="LysM" evidence="3">
    <location>
        <begin position="424"/>
        <end position="473"/>
    </location>
</feature>
<keyword evidence="2" id="KW-1133">Transmembrane helix</keyword>
<gene>
    <name evidence="4" type="ORF">CVM39_17250</name>
    <name evidence="5" type="ORF">SAMN06297129_3264</name>
</gene>
<evidence type="ECO:0000256" key="1">
    <source>
        <dbReference type="SAM" id="MobiDB-lite"/>
    </source>
</evidence>
<accession>A0A285J7M7</accession>
<feature type="region of interest" description="Disordered" evidence="1">
    <location>
        <begin position="36"/>
        <end position="96"/>
    </location>
</feature>
<evidence type="ECO:0000313" key="7">
    <source>
        <dbReference type="Proteomes" id="UP000231702"/>
    </source>
</evidence>
<dbReference type="Proteomes" id="UP000231655">
    <property type="component" value="Unassembled WGS sequence"/>
</dbReference>
<name>A0A285J7M7_9RHOB</name>
<organism evidence="5 6">
    <name type="scientific">Pseudooceanicola antarcticus</name>
    <dbReference type="NCBI Taxonomy" id="1247613"/>
    <lineage>
        <taxon>Bacteria</taxon>
        <taxon>Pseudomonadati</taxon>
        <taxon>Pseudomonadota</taxon>
        <taxon>Alphaproteobacteria</taxon>
        <taxon>Rhodobacterales</taxon>
        <taxon>Paracoccaceae</taxon>
        <taxon>Pseudooceanicola</taxon>
    </lineage>
</organism>
<dbReference type="AlphaFoldDB" id="A0A285J7M7"/>
<dbReference type="InterPro" id="IPR036779">
    <property type="entry name" value="LysM_dom_sf"/>
</dbReference>
<feature type="compositionally biased region" description="Low complexity" evidence="1">
    <location>
        <begin position="180"/>
        <end position="191"/>
    </location>
</feature>
<dbReference type="Gene3D" id="3.10.350.10">
    <property type="entry name" value="LysM domain"/>
    <property type="match status" value="1"/>
</dbReference>
<reference evidence="4 7" key="2">
    <citation type="journal article" date="2018" name="Int. J. Syst. Evol. Microbiol.">
        <title>Pseudooceanicola lipolyticus sp. nov., a marine alphaproteobacterium, reclassification of Oceanicola flagellatus as Pseudooceanicola flagellatus comb. nov. and emended description of the genus Pseudooceanicola.</title>
        <authorList>
            <person name="Huang M.-M."/>
            <person name="Guo L.-L."/>
            <person name="Wu Y.-H."/>
            <person name="Lai Q.-L."/>
            <person name="Shao Z.-Z."/>
            <person name="Wang C.-S."/>
            <person name="Wu M."/>
            <person name="Xu X.-W."/>
        </authorList>
    </citation>
    <scope>NUCLEOTIDE SEQUENCE [LARGE SCALE GENOMIC DNA]</scope>
    <source>
        <strain evidence="4 7">Ar-45</strain>
    </source>
</reference>
<reference evidence="5 6" key="1">
    <citation type="submission" date="2017-09" db="EMBL/GenBank/DDBJ databases">
        <authorList>
            <person name="Ehlers B."/>
            <person name="Leendertz F.H."/>
        </authorList>
    </citation>
    <scope>NUCLEOTIDE SEQUENCE [LARGE SCALE GENOMIC DNA]</scope>
    <source>
        <strain evidence="5 6">CGMCC 1.12662</strain>
    </source>
</reference>
<dbReference type="PANTHER" id="PTHR34700:SF4">
    <property type="entry name" value="PHAGE-LIKE ELEMENT PBSX PROTEIN XKDP"/>
    <property type="match status" value="1"/>
</dbReference>
<dbReference type="EMBL" id="OBEA01000006">
    <property type="protein sequence ID" value="SNY56340.1"/>
    <property type="molecule type" value="Genomic_DNA"/>
</dbReference>
<feature type="region of interest" description="Disordered" evidence="1">
    <location>
        <begin position="263"/>
        <end position="292"/>
    </location>
</feature>
<dbReference type="EMBL" id="PGTD01000018">
    <property type="protein sequence ID" value="PJE27066.1"/>
    <property type="molecule type" value="Genomic_DNA"/>
</dbReference>
<dbReference type="Pfam" id="PF01476">
    <property type="entry name" value="LysM"/>
    <property type="match status" value="1"/>
</dbReference>
<dbReference type="PROSITE" id="PS51782">
    <property type="entry name" value="LYSM"/>
    <property type="match status" value="1"/>
</dbReference>
<dbReference type="PANTHER" id="PTHR34700">
    <property type="entry name" value="POTASSIUM BINDING PROTEIN KBP"/>
    <property type="match status" value="1"/>
</dbReference>
<feature type="region of interest" description="Disordered" evidence="1">
    <location>
        <begin position="180"/>
        <end position="244"/>
    </location>
</feature>
<dbReference type="CDD" id="cd00118">
    <property type="entry name" value="LysM"/>
    <property type="match status" value="1"/>
</dbReference>